<accession>A0AAN9RH52</accession>
<dbReference type="SMART" id="SM00338">
    <property type="entry name" value="BRLZ"/>
    <property type="match status" value="1"/>
</dbReference>
<dbReference type="EMBL" id="JAYMYS010000033">
    <property type="protein sequence ID" value="KAK7376145.1"/>
    <property type="molecule type" value="Genomic_DNA"/>
</dbReference>
<keyword evidence="6" id="KW-1185">Reference proteome</keyword>
<organism evidence="5 6">
    <name type="scientific">Psophocarpus tetragonolobus</name>
    <name type="common">Winged bean</name>
    <name type="synonym">Dolichos tetragonolobus</name>
    <dbReference type="NCBI Taxonomy" id="3891"/>
    <lineage>
        <taxon>Eukaryota</taxon>
        <taxon>Viridiplantae</taxon>
        <taxon>Streptophyta</taxon>
        <taxon>Embryophyta</taxon>
        <taxon>Tracheophyta</taxon>
        <taxon>Spermatophyta</taxon>
        <taxon>Magnoliopsida</taxon>
        <taxon>eudicotyledons</taxon>
        <taxon>Gunneridae</taxon>
        <taxon>Pentapetalae</taxon>
        <taxon>rosids</taxon>
        <taxon>fabids</taxon>
        <taxon>Fabales</taxon>
        <taxon>Fabaceae</taxon>
        <taxon>Papilionoideae</taxon>
        <taxon>50 kb inversion clade</taxon>
        <taxon>NPAAA clade</taxon>
        <taxon>indigoferoid/millettioid clade</taxon>
        <taxon>Phaseoleae</taxon>
        <taxon>Psophocarpus</taxon>
    </lineage>
</organism>
<dbReference type="PROSITE" id="PS00036">
    <property type="entry name" value="BZIP_BASIC"/>
    <property type="match status" value="1"/>
</dbReference>
<dbReference type="InterPro" id="IPR046347">
    <property type="entry name" value="bZIP_sf"/>
</dbReference>
<proteinExistence type="predicted"/>
<evidence type="ECO:0000256" key="2">
    <source>
        <dbReference type="ARBA" id="ARBA00023125"/>
    </source>
</evidence>
<dbReference type="GO" id="GO:0005634">
    <property type="term" value="C:nucleus"/>
    <property type="evidence" value="ECO:0007669"/>
    <property type="project" value="UniProtKB-SubCell"/>
</dbReference>
<sequence>MEDVWEGINNLTSLNDHTSNAVKFQDFLPPHPVTTLTLSTRSDFHFHPPTHKDLQLPQPHHTNASKLQPFLHPFVPKVALLSGDTRNARLMKNRESAARSRARKQENIASFRFSIAYLFELKQKIKHLKEENARLRKQHQLVRFSYLTWLLPLPVKPQPISRRGAIYIEHIQLHFKYHFTAFCPEPRSTEIGTYPFQV</sequence>
<reference evidence="5 6" key="1">
    <citation type="submission" date="2024-01" db="EMBL/GenBank/DDBJ databases">
        <title>The genomes of 5 underutilized Papilionoideae crops provide insights into root nodulation and disease resistanc.</title>
        <authorList>
            <person name="Jiang F."/>
        </authorList>
    </citation>
    <scope>NUCLEOTIDE SEQUENCE [LARGE SCALE GENOMIC DNA]</scope>
    <source>
        <strain evidence="5">DUOXIRENSHENG_FW03</strain>
        <tissue evidence="5">Leaves</tissue>
    </source>
</reference>
<keyword evidence="2" id="KW-0238">DNA-binding</keyword>
<evidence type="ECO:0000313" key="6">
    <source>
        <dbReference type="Proteomes" id="UP001386955"/>
    </source>
</evidence>
<gene>
    <name evidence="5" type="ORF">VNO78_34999</name>
</gene>
<keyword evidence="3" id="KW-0539">Nucleus</keyword>
<dbReference type="GO" id="GO:0003700">
    <property type="term" value="F:DNA-binding transcription factor activity"/>
    <property type="evidence" value="ECO:0007669"/>
    <property type="project" value="InterPro"/>
</dbReference>
<comment type="subcellular location">
    <subcellularLocation>
        <location evidence="1">Nucleus</location>
    </subcellularLocation>
</comment>
<comment type="caution">
    <text evidence="5">The sequence shown here is derived from an EMBL/GenBank/DDBJ whole genome shotgun (WGS) entry which is preliminary data.</text>
</comment>
<evidence type="ECO:0000259" key="4">
    <source>
        <dbReference type="PROSITE" id="PS00036"/>
    </source>
</evidence>
<dbReference type="Gene3D" id="1.20.5.170">
    <property type="match status" value="1"/>
</dbReference>
<dbReference type="GO" id="GO:0003677">
    <property type="term" value="F:DNA binding"/>
    <property type="evidence" value="ECO:0007669"/>
    <property type="project" value="UniProtKB-KW"/>
</dbReference>
<dbReference type="SUPFAM" id="SSF57959">
    <property type="entry name" value="Leucine zipper domain"/>
    <property type="match status" value="1"/>
</dbReference>
<dbReference type="PANTHER" id="PTHR22952">
    <property type="entry name" value="CAMP-RESPONSE ELEMENT BINDING PROTEIN-RELATED"/>
    <property type="match status" value="1"/>
</dbReference>
<feature type="domain" description="BZIP" evidence="4">
    <location>
        <begin position="89"/>
        <end position="103"/>
    </location>
</feature>
<dbReference type="GO" id="GO:0045893">
    <property type="term" value="P:positive regulation of DNA-templated transcription"/>
    <property type="evidence" value="ECO:0007669"/>
    <property type="project" value="InterPro"/>
</dbReference>
<dbReference type="AlphaFoldDB" id="A0AAN9RH52"/>
<evidence type="ECO:0000256" key="3">
    <source>
        <dbReference type="ARBA" id="ARBA00023242"/>
    </source>
</evidence>
<protein>
    <recommendedName>
        <fullName evidence="4">BZIP domain-containing protein</fullName>
    </recommendedName>
</protein>
<dbReference type="CDD" id="cd14707">
    <property type="entry name" value="bZIP_plant_BZIP46"/>
    <property type="match status" value="1"/>
</dbReference>
<name>A0AAN9RH52_PSOTE</name>
<evidence type="ECO:0000256" key="1">
    <source>
        <dbReference type="ARBA" id="ARBA00004123"/>
    </source>
</evidence>
<dbReference type="Proteomes" id="UP001386955">
    <property type="component" value="Unassembled WGS sequence"/>
</dbReference>
<dbReference type="PANTHER" id="PTHR22952:SF433">
    <property type="entry name" value="PROTEIN FD"/>
    <property type="match status" value="1"/>
</dbReference>
<evidence type="ECO:0000313" key="5">
    <source>
        <dbReference type="EMBL" id="KAK7376145.1"/>
    </source>
</evidence>
<dbReference type="InterPro" id="IPR043452">
    <property type="entry name" value="BZIP46-like"/>
</dbReference>
<dbReference type="InterPro" id="IPR004827">
    <property type="entry name" value="bZIP"/>
</dbReference>